<evidence type="ECO:0000313" key="3">
    <source>
        <dbReference type="EMBL" id="TKV92907.1"/>
    </source>
</evidence>
<dbReference type="Gramene" id="TKV92907">
    <property type="protein sequence ID" value="TKV92907"/>
    <property type="gene ID" value="SEVIR_9G191700v2"/>
</dbReference>
<dbReference type="Pfam" id="PF03492">
    <property type="entry name" value="Methyltransf_7"/>
    <property type="match status" value="1"/>
</dbReference>
<reference evidence="3" key="1">
    <citation type="submission" date="2019-03" db="EMBL/GenBank/DDBJ databases">
        <title>WGS assembly of Setaria viridis.</title>
        <authorList>
            <person name="Huang P."/>
            <person name="Jenkins J."/>
            <person name="Grimwood J."/>
            <person name="Barry K."/>
            <person name="Healey A."/>
            <person name="Mamidi S."/>
            <person name="Sreedasyam A."/>
            <person name="Shu S."/>
            <person name="Feldman M."/>
            <person name="Wu J."/>
            <person name="Yu Y."/>
            <person name="Chen C."/>
            <person name="Johnson J."/>
            <person name="Rokhsar D."/>
            <person name="Baxter I."/>
            <person name="Schmutz J."/>
            <person name="Brutnell T."/>
            <person name="Kellogg E."/>
        </authorList>
    </citation>
    <scope>NUCLEOTIDE SEQUENCE [LARGE SCALE GENOMIC DNA]</scope>
</reference>
<dbReference type="AlphaFoldDB" id="A0A4U6SVD9"/>
<proteinExistence type="inferred from homology"/>
<sequence>MPRCLPVADLGCSSGPNALALASAAVDAVRRHQPSVAEQRCREISVYLNDLPNNDFNTVFKDVPPFLREHEEAESGGEGPLVMVFGAPGSFYGRLFPAETLHLVCSSFSLYWLSQVPQELVDGLWSADKQGKRLGGEDELAGGQRSLHPAVRAGFQALSGGGGGRSRPRRMDGALPLR</sequence>
<evidence type="ECO:0008006" key="5">
    <source>
        <dbReference type="Google" id="ProtNLM"/>
    </source>
</evidence>
<name>A0A4U6SVD9_SETVI</name>
<dbReference type="InterPro" id="IPR005299">
    <property type="entry name" value="MeTrfase_7"/>
</dbReference>
<dbReference type="PANTHER" id="PTHR31009">
    <property type="entry name" value="S-ADENOSYL-L-METHIONINE:CARBOXYL METHYLTRANSFERASE FAMILY PROTEIN"/>
    <property type="match status" value="1"/>
</dbReference>
<gene>
    <name evidence="3" type="ORF">SEVIR_9G191700v2</name>
</gene>
<dbReference type="SUPFAM" id="SSF53335">
    <property type="entry name" value="S-adenosyl-L-methionine-dependent methyltransferases"/>
    <property type="match status" value="1"/>
</dbReference>
<dbReference type="OMA" id="IERELHM"/>
<feature type="region of interest" description="Disordered" evidence="2">
    <location>
        <begin position="156"/>
        <end position="178"/>
    </location>
</feature>
<organism evidence="3 4">
    <name type="scientific">Setaria viridis</name>
    <name type="common">Green bristlegrass</name>
    <name type="synonym">Setaria italica subsp. viridis</name>
    <dbReference type="NCBI Taxonomy" id="4556"/>
    <lineage>
        <taxon>Eukaryota</taxon>
        <taxon>Viridiplantae</taxon>
        <taxon>Streptophyta</taxon>
        <taxon>Embryophyta</taxon>
        <taxon>Tracheophyta</taxon>
        <taxon>Spermatophyta</taxon>
        <taxon>Magnoliopsida</taxon>
        <taxon>Liliopsida</taxon>
        <taxon>Poales</taxon>
        <taxon>Poaceae</taxon>
        <taxon>PACMAD clade</taxon>
        <taxon>Panicoideae</taxon>
        <taxon>Panicodae</taxon>
        <taxon>Paniceae</taxon>
        <taxon>Cenchrinae</taxon>
        <taxon>Setaria</taxon>
    </lineage>
</organism>
<evidence type="ECO:0000256" key="1">
    <source>
        <dbReference type="ARBA" id="ARBA00008908"/>
    </source>
</evidence>
<dbReference type="Proteomes" id="UP000298652">
    <property type="component" value="Chromosome 9"/>
</dbReference>
<comment type="similarity">
    <text evidence="1">Belongs to the methyltransferase superfamily. Type-7 methyltransferase family. SABATH subfamily.</text>
</comment>
<keyword evidence="4" id="KW-1185">Reference proteome</keyword>
<accession>A0A4U6SVD9</accession>
<protein>
    <recommendedName>
        <fullName evidence="5">Jasmonate O-methyltransferase</fullName>
    </recommendedName>
</protein>
<dbReference type="InterPro" id="IPR029063">
    <property type="entry name" value="SAM-dependent_MTases_sf"/>
</dbReference>
<dbReference type="Gene3D" id="3.40.50.150">
    <property type="entry name" value="Vaccinia Virus protein VP39"/>
    <property type="match status" value="1"/>
</dbReference>
<dbReference type="EMBL" id="CM016560">
    <property type="protein sequence ID" value="TKV92907.1"/>
    <property type="molecule type" value="Genomic_DNA"/>
</dbReference>
<evidence type="ECO:0000313" key="4">
    <source>
        <dbReference type="Proteomes" id="UP000298652"/>
    </source>
</evidence>
<evidence type="ECO:0000256" key="2">
    <source>
        <dbReference type="SAM" id="MobiDB-lite"/>
    </source>
</evidence>
<dbReference type="GO" id="GO:0008168">
    <property type="term" value="F:methyltransferase activity"/>
    <property type="evidence" value="ECO:0007669"/>
    <property type="project" value="InterPro"/>
</dbReference>